<evidence type="ECO:0000256" key="4">
    <source>
        <dbReference type="SAM" id="MobiDB-lite"/>
    </source>
</evidence>
<dbReference type="GO" id="GO:0009003">
    <property type="term" value="F:signal peptidase activity"/>
    <property type="evidence" value="ECO:0007669"/>
    <property type="project" value="UniProtKB-EC"/>
</dbReference>
<dbReference type="OrthoDB" id="9802919at2"/>
<dbReference type="EC" id="3.4.21.89" evidence="3"/>
<evidence type="ECO:0000256" key="2">
    <source>
        <dbReference type="ARBA" id="ARBA00009370"/>
    </source>
</evidence>
<gene>
    <name evidence="6" type="ORF">CBF32_06845</name>
</gene>
<dbReference type="InterPro" id="IPR036286">
    <property type="entry name" value="LexA/Signal_pep-like_sf"/>
</dbReference>
<comment type="subcellular location">
    <subcellularLocation>
        <location evidence="1">Cell membrane</location>
        <topology evidence="1">Single-pass type II membrane protein</topology>
    </subcellularLocation>
    <subcellularLocation>
        <location evidence="3">Membrane</location>
        <topology evidence="3">Single-pass type II membrane protein</topology>
    </subcellularLocation>
</comment>
<keyword evidence="3" id="KW-0378">Hydrolase</keyword>
<name>A0A369AX99_9ENTE</name>
<dbReference type="PANTHER" id="PTHR43390">
    <property type="entry name" value="SIGNAL PEPTIDASE I"/>
    <property type="match status" value="1"/>
</dbReference>
<protein>
    <recommendedName>
        <fullName evidence="3">Signal peptidase I</fullName>
        <ecNumber evidence="3">3.4.21.89</ecNumber>
    </recommendedName>
</protein>
<dbReference type="NCBIfam" id="TIGR02227">
    <property type="entry name" value="sigpep_I_bact"/>
    <property type="match status" value="1"/>
</dbReference>
<dbReference type="EMBL" id="NGJX01000005">
    <property type="protein sequence ID" value="RSU02296.1"/>
    <property type="molecule type" value="Genomic_DNA"/>
</dbReference>
<keyword evidence="3" id="KW-0645">Protease</keyword>
<comment type="similarity">
    <text evidence="2 3">Belongs to the peptidase S26 family.</text>
</comment>
<dbReference type="PRINTS" id="PR00727">
    <property type="entry name" value="LEADERPTASE"/>
</dbReference>
<reference evidence="6 7" key="1">
    <citation type="submission" date="2017-05" db="EMBL/GenBank/DDBJ databases">
        <title>Vagococcus spp. assemblies.</title>
        <authorList>
            <person name="Gulvik C.A."/>
        </authorList>
    </citation>
    <scope>NUCLEOTIDE SEQUENCE [LARGE SCALE GENOMIC DNA]</scope>
    <source>
        <strain evidence="6 7">NCFB 2497</strain>
    </source>
</reference>
<organism evidence="6 7">
    <name type="scientific">Vagococcus fluvialis</name>
    <dbReference type="NCBI Taxonomy" id="2738"/>
    <lineage>
        <taxon>Bacteria</taxon>
        <taxon>Bacillati</taxon>
        <taxon>Bacillota</taxon>
        <taxon>Bacilli</taxon>
        <taxon>Lactobacillales</taxon>
        <taxon>Enterococcaceae</taxon>
        <taxon>Vagococcus</taxon>
    </lineage>
</organism>
<comment type="catalytic activity">
    <reaction evidence="3">
        <text>Cleavage of hydrophobic, N-terminal signal or leader sequences from secreted and periplasmic proteins.</text>
        <dbReference type="EC" id="3.4.21.89"/>
    </reaction>
</comment>
<accession>A0A369AX99</accession>
<evidence type="ECO:0000256" key="1">
    <source>
        <dbReference type="ARBA" id="ARBA00004401"/>
    </source>
</evidence>
<evidence type="ECO:0000256" key="3">
    <source>
        <dbReference type="RuleBase" id="RU362042"/>
    </source>
</evidence>
<dbReference type="GO" id="GO:0004252">
    <property type="term" value="F:serine-type endopeptidase activity"/>
    <property type="evidence" value="ECO:0007669"/>
    <property type="project" value="InterPro"/>
</dbReference>
<comment type="caution">
    <text evidence="6">The sequence shown here is derived from an EMBL/GenBank/DDBJ whole genome shotgun (WGS) entry which is preliminary data.</text>
</comment>
<dbReference type="Proteomes" id="UP000288197">
    <property type="component" value="Unassembled WGS sequence"/>
</dbReference>
<feature type="compositionally biased region" description="Basic residues" evidence="4">
    <location>
        <begin position="33"/>
        <end position="43"/>
    </location>
</feature>
<feature type="transmembrane region" description="Helical" evidence="3">
    <location>
        <begin position="75"/>
        <end position="98"/>
    </location>
</feature>
<evidence type="ECO:0000313" key="7">
    <source>
        <dbReference type="Proteomes" id="UP000288197"/>
    </source>
</evidence>
<proteinExistence type="inferred from homology"/>
<dbReference type="InterPro" id="IPR000223">
    <property type="entry name" value="Pept_S26A_signal_pept_1"/>
</dbReference>
<keyword evidence="3" id="KW-1133">Transmembrane helix</keyword>
<evidence type="ECO:0000313" key="6">
    <source>
        <dbReference type="EMBL" id="RSU02296.1"/>
    </source>
</evidence>
<dbReference type="RefSeq" id="WP_114289604.1">
    <property type="nucleotide sequence ID" value="NZ_CP081461.1"/>
</dbReference>
<dbReference type="PANTHER" id="PTHR43390:SF1">
    <property type="entry name" value="CHLOROPLAST PROCESSING PEPTIDASE"/>
    <property type="match status" value="1"/>
</dbReference>
<dbReference type="Pfam" id="PF10502">
    <property type="entry name" value="Peptidase_S26"/>
    <property type="match status" value="1"/>
</dbReference>
<feature type="domain" description="Peptidase S26" evidence="5">
    <location>
        <begin position="82"/>
        <end position="249"/>
    </location>
</feature>
<dbReference type="GO" id="GO:0006465">
    <property type="term" value="P:signal peptide processing"/>
    <property type="evidence" value="ECO:0007669"/>
    <property type="project" value="InterPro"/>
</dbReference>
<dbReference type="SUPFAM" id="SSF51306">
    <property type="entry name" value="LexA/Signal peptidase"/>
    <property type="match status" value="1"/>
</dbReference>
<dbReference type="AlphaFoldDB" id="A0A369AX99"/>
<dbReference type="InterPro" id="IPR019533">
    <property type="entry name" value="Peptidase_S26"/>
</dbReference>
<keyword evidence="3" id="KW-0472">Membrane</keyword>
<dbReference type="GeneID" id="63146368"/>
<keyword evidence="3" id="KW-0812">Transmembrane</keyword>
<sequence length="258" mass="29988">MKNDDQKAKLPNMDMNNNPIWDVLDGKIEPRKKEKKKKLKKKSMPGIDENIDFYFSELEKEEQKENKPNNKKKPFSLFAIIMLLALIIVISFFVLITFKYDRIKVQSDSMATQVTTGDQILYQSDLGINRFNVVVLRDGTKKELLRVIGMPGDKVSLSDDVLTINGAIYDEDYLKENYVDFKLQEKNRNKFYTEDFSVAELKDVNKSTLHVPENKYILLGDNRKKATDSRTVGFYDKEDIQGVAIMKIWPLFKIEPIK</sequence>
<keyword evidence="7" id="KW-1185">Reference proteome</keyword>
<dbReference type="Gene3D" id="2.10.109.10">
    <property type="entry name" value="Umud Fragment, subunit A"/>
    <property type="match status" value="1"/>
</dbReference>
<feature type="region of interest" description="Disordered" evidence="4">
    <location>
        <begin position="1"/>
        <end position="43"/>
    </location>
</feature>
<evidence type="ECO:0000259" key="5">
    <source>
        <dbReference type="Pfam" id="PF10502"/>
    </source>
</evidence>
<dbReference type="CDD" id="cd06530">
    <property type="entry name" value="S26_SPase_I"/>
    <property type="match status" value="1"/>
</dbReference>
<dbReference type="GO" id="GO:0005886">
    <property type="term" value="C:plasma membrane"/>
    <property type="evidence" value="ECO:0007669"/>
    <property type="project" value="UniProtKB-SubCell"/>
</dbReference>